<organism evidence="2 3">
    <name type="scientific">Enterocloster bolteae</name>
    <dbReference type="NCBI Taxonomy" id="208479"/>
    <lineage>
        <taxon>Bacteria</taxon>
        <taxon>Bacillati</taxon>
        <taxon>Bacillota</taxon>
        <taxon>Clostridia</taxon>
        <taxon>Lachnospirales</taxon>
        <taxon>Lachnospiraceae</taxon>
        <taxon>Enterocloster</taxon>
    </lineage>
</organism>
<keyword evidence="1" id="KW-1133">Transmembrane helix</keyword>
<feature type="transmembrane region" description="Helical" evidence="1">
    <location>
        <begin position="130"/>
        <end position="148"/>
    </location>
</feature>
<dbReference type="RefSeq" id="WP_118018752.1">
    <property type="nucleotide sequence ID" value="NZ_JADNPF010000006.1"/>
</dbReference>
<protein>
    <submittedName>
        <fullName evidence="2">Uncharacterized protein</fullName>
    </submittedName>
</protein>
<evidence type="ECO:0000313" key="2">
    <source>
        <dbReference type="EMBL" id="RGV75383.1"/>
    </source>
</evidence>
<evidence type="ECO:0000313" key="3">
    <source>
        <dbReference type="Proteomes" id="UP000284543"/>
    </source>
</evidence>
<evidence type="ECO:0000256" key="1">
    <source>
        <dbReference type="SAM" id="Phobius"/>
    </source>
</evidence>
<name>A0A412Z5U5_9FIRM</name>
<dbReference type="AlphaFoldDB" id="A0A412Z5U5"/>
<dbReference type="Proteomes" id="UP000284543">
    <property type="component" value="Unassembled WGS sequence"/>
</dbReference>
<proteinExistence type="predicted"/>
<sequence>MKKIKCPICQKELEQDSIQCPYCKYRFKIVPKRVNSPEDNKMRLDGYLVSDIRDCLVHTEEDTLERFRKAQNKPEFNPSAGFGGNLWFAKRGMFDISLWLIVLNMTAVPLMAAAYGWMHKGSRSLPYDTGYVFLFLLIMLALEFYPLGKIADRMFWKHTREVLDFHGCNNRAEEENPELKKMLAEDGGLSTANSLIILGLDLLLMFFCKQVTTAIFLYFSYTR</sequence>
<gene>
    <name evidence="2" type="ORF">DWW02_13835</name>
</gene>
<feature type="transmembrane region" description="Helical" evidence="1">
    <location>
        <begin position="96"/>
        <end position="118"/>
    </location>
</feature>
<reference evidence="2 3" key="1">
    <citation type="submission" date="2018-08" db="EMBL/GenBank/DDBJ databases">
        <title>A genome reference for cultivated species of the human gut microbiota.</title>
        <authorList>
            <person name="Zou Y."/>
            <person name="Xue W."/>
            <person name="Luo G."/>
        </authorList>
    </citation>
    <scope>NUCLEOTIDE SEQUENCE [LARGE SCALE GENOMIC DNA]</scope>
    <source>
        <strain evidence="2 3">AF14-18</strain>
    </source>
</reference>
<keyword evidence="1" id="KW-0812">Transmembrane</keyword>
<keyword evidence="1" id="KW-0472">Membrane</keyword>
<accession>A0A412Z5U5</accession>
<feature type="transmembrane region" description="Helical" evidence="1">
    <location>
        <begin position="195"/>
        <end position="221"/>
    </location>
</feature>
<dbReference type="EMBL" id="QRZM01000005">
    <property type="protein sequence ID" value="RGV75383.1"/>
    <property type="molecule type" value="Genomic_DNA"/>
</dbReference>
<comment type="caution">
    <text evidence="2">The sequence shown here is derived from an EMBL/GenBank/DDBJ whole genome shotgun (WGS) entry which is preliminary data.</text>
</comment>